<dbReference type="AlphaFoldDB" id="W9REM3"/>
<evidence type="ECO:0000313" key="2">
    <source>
        <dbReference type="EMBL" id="EXB53250.1"/>
    </source>
</evidence>
<proteinExistence type="predicted"/>
<dbReference type="EMBL" id="KE344085">
    <property type="protein sequence ID" value="EXB53250.1"/>
    <property type="molecule type" value="Genomic_DNA"/>
</dbReference>
<evidence type="ECO:0000313" key="3">
    <source>
        <dbReference type="Proteomes" id="UP000030645"/>
    </source>
</evidence>
<gene>
    <name evidence="2" type="ORF">L484_007193</name>
</gene>
<sequence length="170" mass="18743">MKERERVDPNASLLSGKTNFILARGENGSDSTASHACYNARTRNRIPSSSTNDNAPRNRKGLEIGACGPPESVHVDDLCLLAPILKAEHYMAGCGGVSTFRGSVWFTIKKKLRRLLSWLQSLSCRSRQLQKQVVGLYRQINGPVVGKATGNDFPSPSPFPSPLKKRRNQH</sequence>
<evidence type="ECO:0000256" key="1">
    <source>
        <dbReference type="SAM" id="MobiDB-lite"/>
    </source>
</evidence>
<protein>
    <submittedName>
        <fullName evidence="2">Uncharacterized protein</fullName>
    </submittedName>
</protein>
<reference evidence="3" key="1">
    <citation type="submission" date="2013-01" db="EMBL/GenBank/DDBJ databases">
        <title>Draft Genome Sequence of a Mulberry Tree, Morus notabilis C.K. Schneid.</title>
        <authorList>
            <person name="He N."/>
            <person name="Zhao S."/>
        </authorList>
    </citation>
    <scope>NUCLEOTIDE SEQUENCE</scope>
</reference>
<accession>W9REM3</accession>
<name>W9REM3_9ROSA</name>
<feature type="region of interest" description="Disordered" evidence="1">
    <location>
        <begin position="147"/>
        <end position="170"/>
    </location>
</feature>
<keyword evidence="3" id="KW-1185">Reference proteome</keyword>
<organism evidence="2 3">
    <name type="scientific">Morus notabilis</name>
    <dbReference type="NCBI Taxonomy" id="981085"/>
    <lineage>
        <taxon>Eukaryota</taxon>
        <taxon>Viridiplantae</taxon>
        <taxon>Streptophyta</taxon>
        <taxon>Embryophyta</taxon>
        <taxon>Tracheophyta</taxon>
        <taxon>Spermatophyta</taxon>
        <taxon>Magnoliopsida</taxon>
        <taxon>eudicotyledons</taxon>
        <taxon>Gunneridae</taxon>
        <taxon>Pentapetalae</taxon>
        <taxon>rosids</taxon>
        <taxon>fabids</taxon>
        <taxon>Rosales</taxon>
        <taxon>Moraceae</taxon>
        <taxon>Moreae</taxon>
        <taxon>Morus</taxon>
    </lineage>
</organism>
<dbReference type="Proteomes" id="UP000030645">
    <property type="component" value="Unassembled WGS sequence"/>
</dbReference>